<feature type="chain" id="PRO_5005554754" evidence="1">
    <location>
        <begin position="27"/>
        <end position="163"/>
    </location>
</feature>
<keyword evidence="1" id="KW-0732">Signal</keyword>
<dbReference type="Proteomes" id="UP000037446">
    <property type="component" value="Unassembled WGS sequence"/>
</dbReference>
<dbReference type="RefSeq" id="WP_050600150.1">
    <property type="nucleotide sequence ID" value="NZ_JYNE01000023.1"/>
</dbReference>
<comment type="caution">
    <text evidence="2">The sequence shown here is derived from an EMBL/GenBank/DDBJ whole genome shotgun (WGS) entry which is preliminary data.</text>
</comment>
<dbReference type="NCBIfam" id="NF041384">
    <property type="entry name" value="YHS_seleno_dom"/>
    <property type="match status" value="1"/>
</dbReference>
<protein>
    <submittedName>
        <fullName evidence="2">YHS domain protein</fullName>
    </submittedName>
</protein>
<dbReference type="AlphaFoldDB" id="A0A0L1KE62"/>
<organism evidence="2 3">
    <name type="scientific">Qipengyuania citrea LAMA 915</name>
    <dbReference type="NCBI Taxonomy" id="1306953"/>
    <lineage>
        <taxon>Bacteria</taxon>
        <taxon>Pseudomonadati</taxon>
        <taxon>Pseudomonadota</taxon>
        <taxon>Alphaproteobacteria</taxon>
        <taxon>Sphingomonadales</taxon>
        <taxon>Erythrobacteraceae</taxon>
        <taxon>Qipengyuania</taxon>
    </lineage>
</organism>
<dbReference type="PATRIC" id="fig|1306953.7.peg.2541"/>
<name>A0A0L1KE62_9SPHN</name>
<dbReference type="STRING" id="1306953.J121_2455"/>
<accession>A0A0L1KE62</accession>
<sequence>MTKNLRPNSILVAVLLAVAPAAPALADDEYNVSKGYTLDGVGLGVHGVDPVVLSTANAVAEGDAAHTVVHDGVAYYFASAITVERFQADPDRYLPQYGGFCAYAVALGRKLDGDPHFADIVDGKLYLFVNAAVFEKYLADRDNILRTAEEKWGSIKHVSVEDL</sequence>
<evidence type="ECO:0000313" key="2">
    <source>
        <dbReference type="EMBL" id="KNH02211.1"/>
    </source>
</evidence>
<evidence type="ECO:0000256" key="1">
    <source>
        <dbReference type="SAM" id="SignalP"/>
    </source>
</evidence>
<reference evidence="2" key="1">
    <citation type="submission" date="2015-02" db="EMBL/GenBank/DDBJ databases">
        <authorList>
            <person name="Chooi Y.-H."/>
        </authorList>
    </citation>
    <scope>NUCLEOTIDE SEQUENCE [LARGE SCALE GENOMIC DNA]</scope>
    <source>
        <strain evidence="2">LAMA 915</strain>
    </source>
</reference>
<gene>
    <name evidence="2" type="ORF">J121_2455</name>
</gene>
<evidence type="ECO:0000313" key="3">
    <source>
        <dbReference type="Proteomes" id="UP000037446"/>
    </source>
</evidence>
<feature type="signal peptide" evidence="1">
    <location>
        <begin position="1"/>
        <end position="26"/>
    </location>
</feature>
<dbReference type="EMBL" id="JYNE01000023">
    <property type="protein sequence ID" value="KNH02211.1"/>
    <property type="molecule type" value="Genomic_DNA"/>
</dbReference>
<proteinExistence type="predicted"/>